<gene>
    <name evidence="2" type="ORF">KQP88_09350</name>
</gene>
<dbReference type="RefSeq" id="WP_122321651.1">
    <property type="nucleotide sequence ID" value="NZ_CP076668.1"/>
</dbReference>
<proteinExistence type="predicted"/>
<reference evidence="3" key="1">
    <citation type="submission" date="2021-06" db="EMBL/GenBank/DDBJ databases">
        <title>Identification of Pseudomonas cichorii causing bacterial leaf black spot of flue-cured tobacco, a new disease in China.</title>
        <authorList>
            <person name="Lu C.-H."/>
        </authorList>
    </citation>
    <scope>NUCLEOTIDE SEQUENCE [LARGE SCALE GENOMIC DNA]</scope>
    <source>
        <strain evidence="3">LJ2</strain>
    </source>
</reference>
<dbReference type="EMBL" id="CP076668">
    <property type="protein sequence ID" value="QWU84945.1"/>
    <property type="molecule type" value="Genomic_DNA"/>
</dbReference>
<evidence type="ECO:0000256" key="1">
    <source>
        <dbReference type="SAM" id="SignalP"/>
    </source>
</evidence>
<organism evidence="2 3">
    <name type="scientific">Pseudomonas lijiangensis</name>
    <dbReference type="NCBI Taxonomy" id="2995658"/>
    <lineage>
        <taxon>Bacteria</taxon>
        <taxon>Pseudomonadati</taxon>
        <taxon>Pseudomonadota</taxon>
        <taxon>Gammaproteobacteria</taxon>
        <taxon>Pseudomonadales</taxon>
        <taxon>Pseudomonadaceae</taxon>
        <taxon>Pseudomonas</taxon>
    </lineage>
</organism>
<dbReference type="Proteomes" id="UP000683401">
    <property type="component" value="Chromosome"/>
</dbReference>
<sequence length="146" mass="16144">MQPIKYFIYTILIMSGAMAHASPRVETRQEVSCRGVMAYTTPSDNGEYILMTALEVVVGGPAITQTYYFLDESKYGLNIFLPGTSSEAGCEDCMPNSKKVIFSDHFWQEASYVPFTEYCPMAGDFGTWDGSFCTSLSNTNPGCTIM</sequence>
<keyword evidence="3" id="KW-1185">Reference proteome</keyword>
<protein>
    <submittedName>
        <fullName evidence="2">Uncharacterized protein</fullName>
    </submittedName>
</protein>
<feature type="signal peptide" evidence="1">
    <location>
        <begin position="1"/>
        <end position="21"/>
    </location>
</feature>
<evidence type="ECO:0000313" key="2">
    <source>
        <dbReference type="EMBL" id="QWU84945.1"/>
    </source>
</evidence>
<evidence type="ECO:0000313" key="3">
    <source>
        <dbReference type="Proteomes" id="UP000683401"/>
    </source>
</evidence>
<feature type="chain" id="PRO_5046445043" evidence="1">
    <location>
        <begin position="22"/>
        <end position="146"/>
    </location>
</feature>
<keyword evidence="1" id="KW-0732">Signal</keyword>
<accession>A0ABX8HWE4</accession>
<name>A0ABX8HWE4_9PSED</name>